<sequence>MISLVLTLCTALACDDYVIAQDSDADIINHTLYVESEELGDAWVAPNANDRIGRYLARFNISTPPAMVVDYDYTVEGN</sequence>
<keyword evidence="2" id="KW-1185">Reference proteome</keyword>
<protein>
    <submittedName>
        <fullName evidence="1">Uncharacterized protein</fullName>
    </submittedName>
</protein>
<dbReference type="Proteomes" id="UP000030230">
    <property type="component" value="Segment"/>
</dbReference>
<evidence type="ECO:0000313" key="1">
    <source>
        <dbReference type="EMBL" id="CEF89253.1"/>
    </source>
</evidence>
<evidence type="ECO:0000313" key="2">
    <source>
        <dbReference type="Proteomes" id="UP000030230"/>
    </source>
</evidence>
<reference evidence="2" key="1">
    <citation type="journal article" date="2015" name="PLoS ONE">
        <title>Investigation of a Large Collection of Pseudomonas aeruginosa Bacteriophages Collected from a Single Environmental Source in Abidjan, Cote d'Ivoire.</title>
        <authorList>
            <person name="Essoh C."/>
            <person name="Latino L."/>
            <person name="Midoux C."/>
            <person name="Blouin Y."/>
            <person name="Loukou G."/>
            <person name="Nguetta S.P."/>
            <person name="Lathro S."/>
            <person name="Cablanmian A."/>
            <person name="Kouassi A.K."/>
            <person name="Vergnaud G."/>
            <person name="Pourcel C."/>
        </authorList>
    </citation>
    <scope>NUCLEOTIDE SEQUENCE [LARGE SCALE GENOMIC DNA]</scope>
</reference>
<proteinExistence type="predicted"/>
<dbReference type="EMBL" id="LN610573">
    <property type="protein sequence ID" value="CEF89253.1"/>
    <property type="molecule type" value="Genomic_DNA"/>
</dbReference>
<accession>A0A0A1IU86</accession>
<name>A0A0A1IU86_9CAUD</name>
<dbReference type="KEGG" id="vg:23679318"/>
<gene>
    <name evidence="1" type="primary">ORF148</name>
</gene>
<organism evidence="1 2">
    <name type="scientific">Pseudomonas phage vB_PaeM_PAO1_Ab03</name>
    <dbReference type="NCBI Taxonomy" id="1548901"/>
    <lineage>
        <taxon>Viruses</taxon>
        <taxon>Duplodnaviria</taxon>
        <taxon>Heunggongvirae</taxon>
        <taxon>Uroviricota</taxon>
        <taxon>Caudoviricetes</taxon>
        <taxon>Vandenendeviridae</taxon>
        <taxon>Nankokuvirus</taxon>
        <taxon>Nankokuvirus Ab03</taxon>
    </lineage>
</organism>
<dbReference type="GeneID" id="23679318"/>
<dbReference type="OrthoDB" id="18291at10239"/>
<dbReference type="RefSeq" id="YP_009124544.1">
    <property type="nucleotide sequence ID" value="NC_026587.1"/>
</dbReference>